<evidence type="ECO:0000313" key="3">
    <source>
        <dbReference type="EMBL" id="AIE95407.1"/>
    </source>
</evidence>
<keyword evidence="2" id="KW-1133">Transmembrane helix</keyword>
<evidence type="ECO:0000256" key="1">
    <source>
        <dbReference type="SAM" id="MobiDB-lite"/>
    </source>
</evidence>
<proteinExistence type="predicted"/>
<dbReference type="AlphaFoldDB" id="A0A075G0K8"/>
<accession>A0A075G0K8</accession>
<evidence type="ECO:0000256" key="2">
    <source>
        <dbReference type="SAM" id="Phobius"/>
    </source>
</evidence>
<reference evidence="3" key="1">
    <citation type="journal article" date="2014" name="Genome Biol. Evol.">
        <title>Pangenome evidence for extensive interdomain horizontal transfer affecting lineage core and shell genes in uncultured planktonic thaumarchaeota and euryarchaeota.</title>
        <authorList>
            <person name="Deschamps P."/>
            <person name="Zivanovic Y."/>
            <person name="Moreira D."/>
            <person name="Rodriguez-Valera F."/>
            <person name="Lopez-Garcia P."/>
        </authorList>
    </citation>
    <scope>NUCLEOTIDE SEQUENCE</scope>
</reference>
<dbReference type="EMBL" id="KF900451">
    <property type="protein sequence ID" value="AIE95407.1"/>
    <property type="molecule type" value="Genomic_DNA"/>
</dbReference>
<sequence length="476" mass="51580">MKQWQFFLMLGFFLLVGSSFENAEAAASPVTISTDVSSADILVEEYTMATLTIVNSDTRYRTMDVYLIANWASGVAWTTYFMDTDLNPLDGEMISLSKGGAATIKFFVICDGVCSAGDTNAVQVIAKTDPKFYNYDGNVTDTCGSDDCETDTSPASASSNVTNTITMTFTARQAYAQTVSCDAESSEGGNELSKDNTYLWGYTLTNTGWNTDTYQFTSVVTSNSGAEVGFWTVSSGISDGKELTGQSDSSSIAVHSAAGAISITPATDAAAGVYNVELTVVSTNGAPDAGCNFDVVIPAEESITVSVAKVDTPPHPEWEWNYTWTAEVDNLETDMNYTAVINIYRVDDESFESFDRGWRWDIDRESNENPFSLHRGCYRIYANLYESGALDSDGNNAAVLASMDLEFAVGNGICVDGVYYLAISEVDEGPGTTEEKETETETIELDEPEEESREVPAISLVLALISIGIIAIFRRK</sequence>
<feature type="region of interest" description="Disordered" evidence="1">
    <location>
        <begin position="429"/>
        <end position="450"/>
    </location>
</feature>
<protein>
    <submittedName>
        <fullName evidence="3">Uncharacterized protein</fullName>
    </submittedName>
</protein>
<organism evidence="3">
    <name type="scientific">uncultured marine group II/III euryarchaeote AD1000_65_H04</name>
    <dbReference type="NCBI Taxonomy" id="1457796"/>
    <lineage>
        <taxon>Archaea</taxon>
        <taxon>Methanobacteriati</taxon>
        <taxon>Methanobacteriota</taxon>
        <taxon>environmental samples</taxon>
    </lineage>
</organism>
<name>A0A075G0K8_9EURY</name>
<feature type="transmembrane region" description="Helical" evidence="2">
    <location>
        <begin position="455"/>
        <end position="473"/>
    </location>
</feature>
<keyword evidence="2" id="KW-0472">Membrane</keyword>
<feature type="compositionally biased region" description="Acidic residues" evidence="1">
    <location>
        <begin position="436"/>
        <end position="450"/>
    </location>
</feature>
<keyword evidence="2" id="KW-0812">Transmembrane</keyword>